<dbReference type="Gene3D" id="3.40.50.300">
    <property type="entry name" value="P-loop containing nucleotide triphosphate hydrolases"/>
    <property type="match status" value="1"/>
</dbReference>
<dbReference type="AlphaFoldDB" id="A0A7G9Y8F0"/>
<accession>A0A7G9Y8F0</accession>
<dbReference type="InterPro" id="IPR003959">
    <property type="entry name" value="ATPase_AAA_core"/>
</dbReference>
<dbReference type="SUPFAM" id="SSF52540">
    <property type="entry name" value="P-loop containing nucleoside triphosphate hydrolases"/>
    <property type="match status" value="1"/>
</dbReference>
<dbReference type="InterPro" id="IPR051396">
    <property type="entry name" value="Bact_Antivir_Def_Nuclease"/>
</dbReference>
<reference evidence="2" key="1">
    <citation type="submission" date="2020-06" db="EMBL/GenBank/DDBJ databases">
        <title>Unique genomic features of the anaerobic methanotrophic archaea.</title>
        <authorList>
            <person name="Chadwick G.L."/>
            <person name="Skennerton C.T."/>
            <person name="Laso-Perez R."/>
            <person name="Leu A.O."/>
            <person name="Speth D.R."/>
            <person name="Yu H."/>
            <person name="Morgan-Lang C."/>
            <person name="Hatzenpichler R."/>
            <person name="Goudeau D."/>
            <person name="Malmstrom R."/>
            <person name="Brazelton W.J."/>
            <person name="Woyke T."/>
            <person name="Hallam S.J."/>
            <person name="Tyson G.W."/>
            <person name="Wegener G."/>
            <person name="Boetius A."/>
            <person name="Orphan V."/>
        </authorList>
    </citation>
    <scope>NUCLEOTIDE SEQUENCE</scope>
</reference>
<dbReference type="EMBL" id="MT631387">
    <property type="protein sequence ID" value="QNO49652.1"/>
    <property type="molecule type" value="Genomic_DNA"/>
</dbReference>
<gene>
    <name evidence="3" type="ORF">BGOHJMDD_00002</name>
    <name evidence="2" type="ORF">EMJGOPNH_00002</name>
</gene>
<proteinExistence type="predicted"/>
<dbReference type="PANTHER" id="PTHR43581">
    <property type="entry name" value="ATP/GTP PHOSPHATASE"/>
    <property type="match status" value="1"/>
</dbReference>
<sequence length="305" mass="34298">MILVPNIFGFDNLEINPSADDATIQVSINEKSYKLQELGSGITQFFLVLANAATKQPSYIFIDEPELNLHPSLQLDFLTTLGSYAREGIVFATHSIGLARASADRIYSVRMNNEREGEVTEFEAIPYLSELLGELSFSGYRELGSDKILLVEGTTDVKTIQQFLRLYRKDHKIVLLPLGGGSLINGSSETELGEIKRISENVFALIDSERASLETALKPDRKEFVETCEKVGITCHVLDRRATENYFTDEAVKNIKGSKYKSLEPYQSLEDISPRWSKPENWRIARAMTEEDLNETDLGNFLNSL</sequence>
<dbReference type="InterPro" id="IPR027417">
    <property type="entry name" value="P-loop_NTPase"/>
</dbReference>
<name>A0A7G9Y8F0_9EURY</name>
<feature type="domain" description="ATPase AAA-type core" evidence="1">
    <location>
        <begin position="35"/>
        <end position="98"/>
    </location>
</feature>
<dbReference type="GO" id="GO:0016887">
    <property type="term" value="F:ATP hydrolysis activity"/>
    <property type="evidence" value="ECO:0007669"/>
    <property type="project" value="InterPro"/>
</dbReference>
<dbReference type="PANTHER" id="PTHR43581:SF4">
    <property type="entry name" value="ATP_GTP PHOSPHATASE"/>
    <property type="match status" value="1"/>
</dbReference>
<protein>
    <recommendedName>
        <fullName evidence="1">ATPase AAA-type core domain-containing protein</fullName>
    </recommendedName>
</protein>
<evidence type="ECO:0000313" key="3">
    <source>
        <dbReference type="EMBL" id="QNO49652.1"/>
    </source>
</evidence>
<dbReference type="CDD" id="cd00267">
    <property type="entry name" value="ABC_ATPase"/>
    <property type="match status" value="1"/>
</dbReference>
<evidence type="ECO:0000259" key="1">
    <source>
        <dbReference type="Pfam" id="PF13304"/>
    </source>
</evidence>
<dbReference type="Pfam" id="PF13304">
    <property type="entry name" value="AAA_21"/>
    <property type="match status" value="1"/>
</dbReference>
<dbReference type="GO" id="GO:0005524">
    <property type="term" value="F:ATP binding"/>
    <property type="evidence" value="ECO:0007669"/>
    <property type="project" value="InterPro"/>
</dbReference>
<dbReference type="EMBL" id="MT630948">
    <property type="protein sequence ID" value="QNO44284.1"/>
    <property type="molecule type" value="Genomic_DNA"/>
</dbReference>
<organism evidence="2">
    <name type="scientific">Candidatus Methanogaster sp. ANME-2c ERB4</name>
    <dbReference type="NCBI Taxonomy" id="2759911"/>
    <lineage>
        <taxon>Archaea</taxon>
        <taxon>Methanobacteriati</taxon>
        <taxon>Methanobacteriota</taxon>
        <taxon>Stenosarchaea group</taxon>
        <taxon>Methanomicrobia</taxon>
        <taxon>Methanosarcinales</taxon>
        <taxon>ANME-2 cluster</taxon>
        <taxon>Candidatus Methanogasteraceae</taxon>
        <taxon>Candidatus Methanogaster</taxon>
    </lineage>
</organism>
<evidence type="ECO:0000313" key="2">
    <source>
        <dbReference type="EMBL" id="QNO44284.1"/>
    </source>
</evidence>